<feature type="region of interest" description="Disordered" evidence="1">
    <location>
        <begin position="33"/>
        <end position="59"/>
    </location>
</feature>
<reference evidence="3 4" key="1">
    <citation type="submission" date="2019-07" db="EMBL/GenBank/DDBJ databases">
        <title>Whole genome shotgun sequence of Meiothermus hypogaeus NBRC 106114.</title>
        <authorList>
            <person name="Hosoyama A."/>
            <person name="Uohara A."/>
            <person name="Ohji S."/>
            <person name="Ichikawa N."/>
        </authorList>
    </citation>
    <scope>NUCLEOTIDE SEQUENCE [LARGE SCALE GENOMIC DNA]</scope>
    <source>
        <strain evidence="3 4">NBRC 106114</strain>
    </source>
</reference>
<dbReference type="Proteomes" id="UP000321197">
    <property type="component" value="Unassembled WGS sequence"/>
</dbReference>
<dbReference type="EMBL" id="BJXL01000066">
    <property type="protein sequence ID" value="GEM83901.1"/>
    <property type="molecule type" value="Genomic_DNA"/>
</dbReference>
<gene>
    <name evidence="3" type="ORF">MHY01S_20670</name>
</gene>
<feature type="transmembrane region" description="Helical" evidence="2">
    <location>
        <begin position="12"/>
        <end position="29"/>
    </location>
</feature>
<keyword evidence="2" id="KW-1133">Transmembrane helix</keyword>
<proteinExistence type="predicted"/>
<keyword evidence="2" id="KW-0472">Membrane</keyword>
<evidence type="ECO:0000256" key="2">
    <source>
        <dbReference type="SAM" id="Phobius"/>
    </source>
</evidence>
<sequence>MELKMAADKETLLTVLVLGGLALGGYWLIRQSGQAAQPQPTPEPLPAPPNTGNSDVVNPSPFGYSVGDPCKRFPSLCKFW</sequence>
<evidence type="ECO:0000313" key="4">
    <source>
        <dbReference type="Proteomes" id="UP000321197"/>
    </source>
</evidence>
<dbReference type="AlphaFoldDB" id="A0A511R2R6"/>
<evidence type="ECO:0000256" key="1">
    <source>
        <dbReference type="SAM" id="MobiDB-lite"/>
    </source>
</evidence>
<feature type="compositionally biased region" description="Pro residues" evidence="1">
    <location>
        <begin position="39"/>
        <end position="49"/>
    </location>
</feature>
<accession>A0A511R2R6</accession>
<evidence type="ECO:0000313" key="3">
    <source>
        <dbReference type="EMBL" id="GEM83901.1"/>
    </source>
</evidence>
<name>A0A511R2R6_9DEIN</name>
<organism evidence="3 4">
    <name type="scientific">Meiothermus hypogaeus NBRC 106114</name>
    <dbReference type="NCBI Taxonomy" id="1227553"/>
    <lineage>
        <taxon>Bacteria</taxon>
        <taxon>Thermotogati</taxon>
        <taxon>Deinococcota</taxon>
        <taxon>Deinococci</taxon>
        <taxon>Thermales</taxon>
        <taxon>Thermaceae</taxon>
        <taxon>Meiothermus</taxon>
    </lineage>
</organism>
<comment type="caution">
    <text evidence="3">The sequence shown here is derived from an EMBL/GenBank/DDBJ whole genome shotgun (WGS) entry which is preliminary data.</text>
</comment>
<keyword evidence="2" id="KW-0812">Transmembrane</keyword>
<protein>
    <submittedName>
        <fullName evidence="3">Uncharacterized protein</fullName>
    </submittedName>
</protein>